<proteinExistence type="predicted"/>
<feature type="signal peptide" evidence="1">
    <location>
        <begin position="1"/>
        <end position="24"/>
    </location>
</feature>
<dbReference type="OrthoDB" id="9808953at2"/>
<name>A0A1H7ATY5_9BACT</name>
<dbReference type="STRING" id="408657.SAMN04487995_5946"/>
<organism evidence="2 3">
    <name type="scientific">Dyadobacter koreensis</name>
    <dbReference type="NCBI Taxonomy" id="408657"/>
    <lineage>
        <taxon>Bacteria</taxon>
        <taxon>Pseudomonadati</taxon>
        <taxon>Bacteroidota</taxon>
        <taxon>Cytophagia</taxon>
        <taxon>Cytophagales</taxon>
        <taxon>Spirosomataceae</taxon>
        <taxon>Dyadobacter</taxon>
    </lineage>
</organism>
<keyword evidence="3" id="KW-1185">Reference proteome</keyword>
<dbReference type="AlphaFoldDB" id="A0A1H7ATY5"/>
<evidence type="ECO:0000313" key="2">
    <source>
        <dbReference type="EMBL" id="SEJ69039.1"/>
    </source>
</evidence>
<dbReference type="RefSeq" id="WP_090341856.1">
    <property type="nucleotide sequence ID" value="NZ_FNXY01000011.1"/>
</dbReference>
<gene>
    <name evidence="2" type="ORF">SAMN04487995_5946</name>
</gene>
<keyword evidence="1" id="KW-0732">Signal</keyword>
<evidence type="ECO:0000313" key="3">
    <source>
        <dbReference type="Proteomes" id="UP000199532"/>
    </source>
</evidence>
<accession>A0A1H7ATY5</accession>
<sequence>MKSIFKKSIIAAAFLFGAVGISNAQVKVGNNPTFINPSAALEIETTNKGFLPPRIALTSTTDITTIPSPAVGLLVYNTANAGTGATKVTANTMYTWNGQSWAAIQATLGGSKALAYAVAKSSPISANTVNETTVCLGDLCVRYLPTSATGGQLQIKVSTAGGSFVGYTTLIYGGGGCNPCTVYNNNLQAAQDTWVTTSAGANADLRDFANGNIALYNSQKLYRYSLVANGNMPANGGIFAAASAVSVFLEEIQ</sequence>
<reference evidence="2 3" key="1">
    <citation type="submission" date="2016-10" db="EMBL/GenBank/DDBJ databases">
        <authorList>
            <person name="de Groot N.N."/>
        </authorList>
    </citation>
    <scope>NUCLEOTIDE SEQUENCE [LARGE SCALE GENOMIC DNA]</scope>
    <source>
        <strain evidence="2 3">DSM 19938</strain>
    </source>
</reference>
<evidence type="ECO:0000256" key="1">
    <source>
        <dbReference type="SAM" id="SignalP"/>
    </source>
</evidence>
<feature type="chain" id="PRO_5011788814" evidence="1">
    <location>
        <begin position="25"/>
        <end position="253"/>
    </location>
</feature>
<dbReference type="EMBL" id="FNXY01000011">
    <property type="protein sequence ID" value="SEJ69039.1"/>
    <property type="molecule type" value="Genomic_DNA"/>
</dbReference>
<dbReference type="Proteomes" id="UP000199532">
    <property type="component" value="Unassembled WGS sequence"/>
</dbReference>
<protein>
    <submittedName>
        <fullName evidence="2">Uncharacterized protein</fullName>
    </submittedName>
</protein>